<accession>A0A9J8BDI2</accession>
<name>A0A9J8BDI2_CYPCA</name>
<dbReference type="SUPFAM" id="SSF49265">
    <property type="entry name" value="Fibronectin type III"/>
    <property type="match status" value="2"/>
</dbReference>
<keyword evidence="2" id="KW-0732">Signal</keyword>
<organism evidence="4 5">
    <name type="scientific">Cyprinus carpio carpio</name>
    <dbReference type="NCBI Taxonomy" id="630221"/>
    <lineage>
        <taxon>Eukaryota</taxon>
        <taxon>Metazoa</taxon>
        <taxon>Chordata</taxon>
        <taxon>Craniata</taxon>
        <taxon>Vertebrata</taxon>
        <taxon>Euteleostomi</taxon>
        <taxon>Actinopterygii</taxon>
        <taxon>Neopterygii</taxon>
        <taxon>Teleostei</taxon>
        <taxon>Ostariophysi</taxon>
        <taxon>Cypriniformes</taxon>
        <taxon>Cyprinidae</taxon>
        <taxon>Cyprininae</taxon>
        <taxon>Cyprinus</taxon>
    </lineage>
</organism>
<dbReference type="AlphaFoldDB" id="A0A9J8BDI2"/>
<dbReference type="Proteomes" id="UP001108240">
    <property type="component" value="Unplaced"/>
</dbReference>
<feature type="transmembrane region" description="Helical" evidence="1">
    <location>
        <begin position="224"/>
        <end position="247"/>
    </location>
</feature>
<dbReference type="PANTHER" id="PTHR20859:SF53">
    <property type="entry name" value="INTERLEUKIN-22 RECEPTOR SUBUNIT ALPHA-1"/>
    <property type="match status" value="1"/>
</dbReference>
<reference evidence="4" key="2">
    <citation type="submission" date="2025-09" db="UniProtKB">
        <authorList>
            <consortium name="Ensembl"/>
        </authorList>
    </citation>
    <scope>IDENTIFICATION</scope>
</reference>
<dbReference type="InterPro" id="IPR013783">
    <property type="entry name" value="Ig-like_fold"/>
</dbReference>
<feature type="signal peptide" evidence="2">
    <location>
        <begin position="1"/>
        <end position="22"/>
    </location>
</feature>
<dbReference type="InterPro" id="IPR036116">
    <property type="entry name" value="FN3_sf"/>
</dbReference>
<evidence type="ECO:0000256" key="1">
    <source>
        <dbReference type="SAM" id="Phobius"/>
    </source>
</evidence>
<proteinExistence type="predicted"/>
<sequence>MIRHICVGMVLTLLINTEGTFCLNPPQDVKIVRSNLQWKPPDDDDSLLYSLQYKPSSFFDFRKTGDEWYNVTSHNGTQLRFQITPEFYGAVFRVRTEKGINVSEWQYSDSVKCANTNSCVPVLKLSVKPEMAYVTMAHMDKSLEREYGENVAFNLSFWKVNNGGYSKAEFVITKSKNEHIFKLESGENYCFQVQYLLFEKPYGNVSNQICAIIPETPETIKSRALLYSILTSFLVTAICGVCIFLLFKHHKKAKQLFQPLRLEIPHHYQEFFRSGEFPLQACPSPSRQSLQSYDMITVIGYSHLKQKGQEEEQEKSF</sequence>
<protein>
    <recommendedName>
        <fullName evidence="3">Interferon/interleukin receptor domain-containing protein</fullName>
    </recommendedName>
</protein>
<dbReference type="GO" id="GO:0005886">
    <property type="term" value="C:plasma membrane"/>
    <property type="evidence" value="ECO:0007669"/>
    <property type="project" value="TreeGrafter"/>
</dbReference>
<dbReference type="InterPro" id="IPR050650">
    <property type="entry name" value="Type-II_Cytokine-TF_Rcpt"/>
</dbReference>
<dbReference type="CDD" id="cd00063">
    <property type="entry name" value="FN3"/>
    <property type="match status" value="1"/>
</dbReference>
<dbReference type="Gene3D" id="2.60.40.10">
    <property type="entry name" value="Immunoglobulins"/>
    <property type="match status" value="2"/>
</dbReference>
<keyword evidence="5" id="KW-1185">Reference proteome</keyword>
<keyword evidence="1" id="KW-0812">Transmembrane</keyword>
<dbReference type="InterPro" id="IPR003961">
    <property type="entry name" value="FN3_dom"/>
</dbReference>
<feature type="chain" id="PRO_5039912650" description="Interferon/interleukin receptor domain-containing protein" evidence="2">
    <location>
        <begin position="23"/>
        <end position="317"/>
    </location>
</feature>
<evidence type="ECO:0000256" key="2">
    <source>
        <dbReference type="SAM" id="SignalP"/>
    </source>
</evidence>
<evidence type="ECO:0000313" key="5">
    <source>
        <dbReference type="Proteomes" id="UP001108240"/>
    </source>
</evidence>
<evidence type="ECO:0000259" key="3">
    <source>
        <dbReference type="Pfam" id="PF09294"/>
    </source>
</evidence>
<dbReference type="PANTHER" id="PTHR20859">
    <property type="entry name" value="INTERFERON/INTERLEUKIN RECEPTOR"/>
    <property type="match status" value="1"/>
</dbReference>
<dbReference type="GeneTree" id="ENSGT00970000198121"/>
<evidence type="ECO:0000313" key="4">
    <source>
        <dbReference type="Ensembl" id="ENSCCRP00000152591.1"/>
    </source>
</evidence>
<dbReference type="Pfam" id="PF09294">
    <property type="entry name" value="Interfer-bind"/>
    <property type="match status" value="1"/>
</dbReference>
<dbReference type="OMA" id="ACSRHGD"/>
<reference evidence="4" key="1">
    <citation type="submission" date="2025-08" db="UniProtKB">
        <authorList>
            <consortium name="Ensembl"/>
        </authorList>
    </citation>
    <scope>IDENTIFICATION</scope>
</reference>
<feature type="domain" description="Interferon/interleukin receptor" evidence="3">
    <location>
        <begin position="123"/>
        <end position="211"/>
    </location>
</feature>
<keyword evidence="1" id="KW-0472">Membrane</keyword>
<dbReference type="Ensembl" id="ENSCCRT00000190651.1">
    <property type="protein sequence ID" value="ENSCCRP00000152591.1"/>
    <property type="gene ID" value="ENSCCRG00000060599.1"/>
</dbReference>
<dbReference type="InterPro" id="IPR015373">
    <property type="entry name" value="Interferon/interleukin_rcp_dom"/>
</dbReference>
<dbReference type="GO" id="GO:0004896">
    <property type="term" value="F:cytokine receptor activity"/>
    <property type="evidence" value="ECO:0007669"/>
    <property type="project" value="TreeGrafter"/>
</dbReference>
<keyword evidence="1" id="KW-1133">Transmembrane helix</keyword>